<keyword evidence="1" id="KW-0812">Transmembrane</keyword>
<evidence type="ECO:0000313" key="3">
    <source>
        <dbReference type="Proteomes" id="UP000663400"/>
    </source>
</evidence>
<protein>
    <submittedName>
        <fullName evidence="2">Uncharacterized protein</fullName>
    </submittedName>
</protein>
<keyword evidence="1" id="KW-1133">Transmembrane helix</keyword>
<gene>
    <name evidence="2" type="ORF">HIV01_014815</name>
</gene>
<feature type="transmembrane region" description="Helical" evidence="1">
    <location>
        <begin position="6"/>
        <end position="27"/>
    </location>
</feature>
<dbReference type="Proteomes" id="UP000663400">
    <property type="component" value="Chromosome"/>
</dbReference>
<sequence>MNRITIFTSMAFALAIAMETAIWVTFLQRLRVRHPRQWLHAAQPAFWQDRTALSARVTMRYLHDRDYLSSADQEGVHYCGRGRTVMLATYWFTALTGAGTLVALALYGW</sequence>
<organism evidence="2 3">
    <name type="scientific">Lysobacter arenosi</name>
    <dbReference type="NCBI Taxonomy" id="2795387"/>
    <lineage>
        <taxon>Bacteria</taxon>
        <taxon>Pseudomonadati</taxon>
        <taxon>Pseudomonadota</taxon>
        <taxon>Gammaproteobacteria</taxon>
        <taxon>Lysobacterales</taxon>
        <taxon>Lysobacteraceae</taxon>
        <taxon>Lysobacter</taxon>
    </lineage>
</organism>
<keyword evidence="1" id="KW-0472">Membrane</keyword>
<reference evidence="2 3" key="1">
    <citation type="submission" date="2021-02" db="EMBL/GenBank/DDBJ databases">
        <title>Lysobacter arenosi sp. nov., isolated from soil of gangwondo yeongwol, south Korea.</title>
        <authorList>
            <person name="Kim K.R."/>
            <person name="Kim K.H."/>
            <person name="Jeon C.O."/>
        </authorList>
    </citation>
    <scope>NUCLEOTIDE SEQUENCE [LARGE SCALE GENOMIC DNA]</scope>
    <source>
        <strain evidence="2 3">R7</strain>
    </source>
</reference>
<proteinExistence type="predicted"/>
<keyword evidence="3" id="KW-1185">Reference proteome</keyword>
<dbReference type="EMBL" id="CP071517">
    <property type="protein sequence ID" value="QSX74442.1"/>
    <property type="molecule type" value="Genomic_DNA"/>
</dbReference>
<feature type="transmembrane region" description="Helical" evidence="1">
    <location>
        <begin position="87"/>
        <end position="107"/>
    </location>
</feature>
<accession>A0ABX7RBU3</accession>
<name>A0ABX7RBU3_9GAMM</name>
<dbReference type="RefSeq" id="WP_200608330.1">
    <property type="nucleotide sequence ID" value="NZ_CP071517.1"/>
</dbReference>
<evidence type="ECO:0000256" key="1">
    <source>
        <dbReference type="SAM" id="Phobius"/>
    </source>
</evidence>
<evidence type="ECO:0000313" key="2">
    <source>
        <dbReference type="EMBL" id="QSX74442.1"/>
    </source>
</evidence>